<dbReference type="Pfam" id="PF00563">
    <property type="entry name" value="EAL"/>
    <property type="match status" value="1"/>
</dbReference>
<dbReference type="Gene3D" id="6.20.270.20">
    <property type="entry name" value="LapD/MoxY periplasmic domain"/>
    <property type="match status" value="1"/>
</dbReference>
<dbReference type="InterPro" id="IPR029787">
    <property type="entry name" value="Nucleotide_cyclase"/>
</dbReference>
<name>A0A2H9T9B6_9ZZZZ</name>
<dbReference type="SUPFAM" id="SSF55073">
    <property type="entry name" value="Nucleotide cyclase"/>
    <property type="match status" value="1"/>
</dbReference>
<feature type="transmembrane region" description="Helical" evidence="1">
    <location>
        <begin position="152"/>
        <end position="174"/>
    </location>
</feature>
<dbReference type="SMART" id="SM00304">
    <property type="entry name" value="HAMP"/>
    <property type="match status" value="1"/>
</dbReference>
<dbReference type="EMBL" id="NSIT01000045">
    <property type="protein sequence ID" value="PJE79841.1"/>
    <property type="molecule type" value="Genomic_DNA"/>
</dbReference>
<dbReference type="InterPro" id="IPR001633">
    <property type="entry name" value="EAL_dom"/>
</dbReference>
<dbReference type="Gene3D" id="3.30.110.200">
    <property type="match status" value="1"/>
</dbReference>
<keyword evidence="1" id="KW-0472">Membrane</keyword>
<evidence type="ECO:0000313" key="4">
    <source>
        <dbReference type="EMBL" id="PJE79841.1"/>
    </source>
</evidence>
<dbReference type="PROSITE" id="PS50885">
    <property type="entry name" value="HAMP"/>
    <property type="match status" value="1"/>
</dbReference>
<dbReference type="SUPFAM" id="SSF141868">
    <property type="entry name" value="EAL domain-like"/>
    <property type="match status" value="1"/>
</dbReference>
<dbReference type="Gene3D" id="3.20.20.450">
    <property type="entry name" value="EAL domain"/>
    <property type="match status" value="1"/>
</dbReference>
<reference evidence="4" key="1">
    <citation type="journal article" date="2017" name="Appl. Environ. Microbiol.">
        <title>Molecular characterization of an Endozoicomonas-like organism causing infection in king scallop Pecten maximus L.</title>
        <authorList>
            <person name="Cano I."/>
            <person name="van Aerle R."/>
            <person name="Ross S."/>
            <person name="Verner-Jeffreys D.W."/>
            <person name="Paley R.K."/>
            <person name="Rimmer G."/>
            <person name="Ryder D."/>
            <person name="Hooper P."/>
            <person name="Stone D."/>
            <person name="Feist S.W."/>
        </authorList>
    </citation>
    <scope>NUCLEOTIDE SEQUENCE</scope>
</reference>
<protein>
    <submittedName>
        <fullName evidence="4">RNase E specificity factor CsrD</fullName>
    </submittedName>
</protein>
<dbReference type="GO" id="GO:0071111">
    <property type="term" value="F:cyclic-guanylate-specific phosphodiesterase activity"/>
    <property type="evidence" value="ECO:0007669"/>
    <property type="project" value="InterPro"/>
</dbReference>
<dbReference type="SMART" id="SM00052">
    <property type="entry name" value="EAL"/>
    <property type="match status" value="1"/>
</dbReference>
<dbReference type="Gene3D" id="3.30.70.270">
    <property type="match status" value="1"/>
</dbReference>
<dbReference type="PANTHER" id="PTHR33121">
    <property type="entry name" value="CYCLIC DI-GMP PHOSPHODIESTERASE PDEF"/>
    <property type="match status" value="1"/>
</dbReference>
<dbReference type="Pfam" id="PF00990">
    <property type="entry name" value="GGDEF"/>
    <property type="match status" value="1"/>
</dbReference>
<dbReference type="CDD" id="cd01948">
    <property type="entry name" value="EAL"/>
    <property type="match status" value="1"/>
</dbReference>
<keyword evidence="1" id="KW-1133">Transmembrane helix</keyword>
<comment type="caution">
    <text evidence="4">The sequence shown here is derived from an EMBL/GenBank/DDBJ whole genome shotgun (WGS) entry which is preliminary data.</text>
</comment>
<dbReference type="AlphaFoldDB" id="A0A2H9T9B6"/>
<evidence type="ECO:0000256" key="1">
    <source>
        <dbReference type="SAM" id="Phobius"/>
    </source>
</evidence>
<dbReference type="InterPro" id="IPR035919">
    <property type="entry name" value="EAL_sf"/>
</dbReference>
<dbReference type="GO" id="GO:0016020">
    <property type="term" value="C:membrane"/>
    <property type="evidence" value="ECO:0007669"/>
    <property type="project" value="InterPro"/>
</dbReference>
<sequence>MTLFRQQILYLTVFLTVLFAGNFIVTVDDARRYHEIQLLSHAQDTATALGVAIASIPDESITAIDALIDAVFDRGFYHRIRFTDLSGNILVNSEHTMVLDGVPAWFMKIVPLESPTVSTTVNRGWMPAGQLSVSSHPGEAYRALWKTTRNKTLLFLSLLILAIAGLFILLKIVLKPLQKMTDQAEAICRRHFYVQDSLPRTRDLRRVIEAMNRMVEKLNNLFADKAALASEFRRRFTQDALTGLLSPENFTLRADRHFQSEDGAAGGTLILIQLSGWEGIVRQIGASQSEVLLTNMVARLTSTIQLWPNALIGQRNKTGFQIFLAPGSLTASQPVVESCFRSLASLEPFINGQGRQALHLSAITSTGYCSLATLLQCAEQQVKQLQLQGENNWQLNILNNMSTQNPSESHQMTEDWLSLIHQALHNKDITLDHQPAININNNTLFHELFARLHINHELVPAAAFLPIVERHGLHTTLDNAIIELLEQWTKIPQDGRRPMPTGNISINIEPLSLMDNHFFTGLINKLKNRPLLAQRLIIETSERIMLLAHSDELVQRIQTLHALGCRFALDHFGLSDQSLSCLHRLNPDYIKLDGSLTHQITENEDNQVYIRMLAILSNSRDFILMAQHVESEEQWTCLKRLGISTGQGRLFGKPEPVN</sequence>
<organism evidence="4">
    <name type="scientific">invertebrate metagenome</name>
    <dbReference type="NCBI Taxonomy" id="1711999"/>
    <lineage>
        <taxon>unclassified sequences</taxon>
        <taxon>metagenomes</taxon>
        <taxon>organismal metagenomes</taxon>
    </lineage>
</organism>
<dbReference type="Pfam" id="PF16448">
    <property type="entry name" value="LapD_MoxY_N"/>
    <property type="match status" value="1"/>
</dbReference>
<proteinExistence type="predicted"/>
<feature type="transmembrane region" description="Helical" evidence="1">
    <location>
        <begin position="6"/>
        <end position="25"/>
    </location>
</feature>
<evidence type="ECO:0000259" key="3">
    <source>
        <dbReference type="PROSITE" id="PS50885"/>
    </source>
</evidence>
<evidence type="ECO:0000259" key="2">
    <source>
        <dbReference type="PROSITE" id="PS50883"/>
    </source>
</evidence>
<dbReference type="InterPro" id="IPR050706">
    <property type="entry name" value="Cyclic-di-GMP_PDE-like"/>
</dbReference>
<dbReference type="PANTHER" id="PTHR33121:SF79">
    <property type="entry name" value="CYCLIC DI-GMP PHOSPHODIESTERASE PDED-RELATED"/>
    <property type="match status" value="1"/>
</dbReference>
<dbReference type="InterPro" id="IPR000160">
    <property type="entry name" value="GGDEF_dom"/>
</dbReference>
<dbReference type="GO" id="GO:0007165">
    <property type="term" value="P:signal transduction"/>
    <property type="evidence" value="ECO:0007669"/>
    <property type="project" value="InterPro"/>
</dbReference>
<dbReference type="InterPro" id="IPR032244">
    <property type="entry name" value="LapD_MoxY_N"/>
</dbReference>
<feature type="domain" description="HAMP" evidence="3">
    <location>
        <begin position="171"/>
        <end position="223"/>
    </location>
</feature>
<gene>
    <name evidence="4" type="primary">csrD</name>
    <name evidence="4" type="ORF">CI610_01197</name>
</gene>
<dbReference type="InterPro" id="IPR003660">
    <property type="entry name" value="HAMP_dom"/>
</dbReference>
<feature type="domain" description="EAL" evidence="2">
    <location>
        <begin position="413"/>
        <end position="658"/>
    </location>
</feature>
<dbReference type="PROSITE" id="PS50883">
    <property type="entry name" value="EAL"/>
    <property type="match status" value="1"/>
</dbReference>
<dbReference type="InterPro" id="IPR042461">
    <property type="entry name" value="LapD_MoxY_peri_C"/>
</dbReference>
<keyword evidence="1" id="KW-0812">Transmembrane</keyword>
<accession>A0A2H9T9B6</accession>
<dbReference type="InterPro" id="IPR043128">
    <property type="entry name" value="Rev_trsase/Diguanyl_cyclase"/>
</dbReference>